<evidence type="ECO:0000256" key="2">
    <source>
        <dbReference type="SAM" id="SignalP"/>
    </source>
</evidence>
<name>A0ABX6EGZ5_9HYPH</name>
<proteinExistence type="predicted"/>
<sequence>MLIEALLTMLAVAAPHKAPAAIVAPSSVFAATPSPAYQPQARAVDNWRFESALALEMAPVAAIRRALGAEAGEPARCVKLNNYWCIKSAGWNGEIAADADGHVAFASAEEGAAVAALLLRRYYVNYGRRTARAIVERWAPAQCSLVFAPAAPRRPAVALGLPASRGGMARMSPQRVASMGIALRGIQGTLRARWLAAHGRGGVNLKTARRPLARPVDLIPAPSIMAGVSELPARREKLAELIEPAPRLTIADLPPSPAPRPPPLGVSNCSGELARIATYAANMAQGVVGGPNEDLTLFTADGAPTENLAKVMANMAAVEIGPARPRDALIRIAVAQLRQMLEGATKPAGDAAPAAAAAQPPPAHAGR</sequence>
<evidence type="ECO:0000313" key="3">
    <source>
        <dbReference type="EMBL" id="QGM93228.1"/>
    </source>
</evidence>
<organism evidence="3 4">
    <name type="scientific">Methylocystis rosea</name>
    <dbReference type="NCBI Taxonomy" id="173366"/>
    <lineage>
        <taxon>Bacteria</taxon>
        <taxon>Pseudomonadati</taxon>
        <taxon>Pseudomonadota</taxon>
        <taxon>Alphaproteobacteria</taxon>
        <taxon>Hyphomicrobiales</taxon>
        <taxon>Methylocystaceae</taxon>
        <taxon>Methylocystis</taxon>
    </lineage>
</organism>
<dbReference type="EMBL" id="CP044328">
    <property type="protein sequence ID" value="QGM93228.1"/>
    <property type="molecule type" value="Genomic_DNA"/>
</dbReference>
<evidence type="ECO:0000256" key="1">
    <source>
        <dbReference type="SAM" id="MobiDB-lite"/>
    </source>
</evidence>
<keyword evidence="4" id="KW-1185">Reference proteome</keyword>
<feature type="compositionally biased region" description="Low complexity" evidence="1">
    <location>
        <begin position="345"/>
        <end position="358"/>
    </location>
</feature>
<protein>
    <submittedName>
        <fullName evidence="3">Uncharacterized protein</fullName>
    </submittedName>
</protein>
<reference evidence="4" key="1">
    <citation type="submission" date="2019-09" db="EMBL/GenBank/DDBJ databases">
        <title>Isolation and complete genome sequencing of Methylocystis species.</title>
        <authorList>
            <person name="Rumah B.L."/>
            <person name="Stead C.E."/>
            <person name="Stevens B.C."/>
            <person name="Minton N.P."/>
            <person name="Grosse-Honebrink A."/>
            <person name="Zhang Y."/>
        </authorList>
    </citation>
    <scope>NUCLEOTIDE SEQUENCE [LARGE SCALE GENOMIC DNA]</scope>
    <source>
        <strain evidence="4">BRCS1</strain>
    </source>
</reference>
<gene>
    <name evidence="3" type="ORF">F7D13_03895</name>
</gene>
<evidence type="ECO:0000313" key="4">
    <source>
        <dbReference type="Proteomes" id="UP000424673"/>
    </source>
</evidence>
<dbReference type="RefSeq" id="WP_154451082.1">
    <property type="nucleotide sequence ID" value="NZ_CP044328.1"/>
</dbReference>
<accession>A0ABX6EGZ5</accession>
<feature type="chain" id="PRO_5046640751" evidence="2">
    <location>
        <begin position="21"/>
        <end position="367"/>
    </location>
</feature>
<feature type="region of interest" description="Disordered" evidence="1">
    <location>
        <begin position="345"/>
        <end position="367"/>
    </location>
</feature>
<feature type="signal peptide" evidence="2">
    <location>
        <begin position="1"/>
        <end position="20"/>
    </location>
</feature>
<dbReference type="Proteomes" id="UP000424673">
    <property type="component" value="Chromosome"/>
</dbReference>
<reference evidence="3 4" key="2">
    <citation type="journal article" date="2021" name="AMB Express">
        <title>Isolation and characterisation of Methylocystis spp. for poly-3-hydroxybutyrate production using waste methane feedstocks.</title>
        <authorList>
            <person name="Rumah B.L."/>
            <person name="Stead C.E."/>
            <person name="Claxton Stevens B.H."/>
            <person name="Minton N.P."/>
            <person name="Grosse-Honebrink A."/>
            <person name="Zhang Y."/>
        </authorList>
    </citation>
    <scope>NUCLEOTIDE SEQUENCE [LARGE SCALE GENOMIC DNA]</scope>
    <source>
        <strain evidence="3 4">BRCS1</strain>
    </source>
</reference>
<keyword evidence="2" id="KW-0732">Signal</keyword>